<dbReference type="InterPro" id="IPR004308">
    <property type="entry name" value="GCS"/>
</dbReference>
<keyword evidence="6 10" id="KW-0547">Nucleotide-binding</keyword>
<dbReference type="Proteomes" id="UP001276659">
    <property type="component" value="Unassembled WGS sequence"/>
</dbReference>
<dbReference type="SUPFAM" id="SSF55931">
    <property type="entry name" value="Glutamine synthetase/guanido kinase"/>
    <property type="match status" value="1"/>
</dbReference>
<evidence type="ECO:0000256" key="11">
    <source>
        <dbReference type="SAM" id="MobiDB-lite"/>
    </source>
</evidence>
<dbReference type="Pfam" id="PF03074">
    <property type="entry name" value="GCS"/>
    <property type="match status" value="1"/>
</dbReference>
<dbReference type="AlphaFoldDB" id="A0AAD9Z8W9"/>
<comment type="pathway">
    <text evidence="1 10">Sulfur metabolism; glutathione biosynthesis; glutathione from L-cysteine and L-glutamate: step 1/2.</text>
</comment>
<organism evidence="12 13">
    <name type="scientific">Lepraria neglecta</name>
    <dbReference type="NCBI Taxonomy" id="209136"/>
    <lineage>
        <taxon>Eukaryota</taxon>
        <taxon>Fungi</taxon>
        <taxon>Dikarya</taxon>
        <taxon>Ascomycota</taxon>
        <taxon>Pezizomycotina</taxon>
        <taxon>Lecanoromycetes</taxon>
        <taxon>OSLEUM clade</taxon>
        <taxon>Lecanoromycetidae</taxon>
        <taxon>Lecanorales</taxon>
        <taxon>Lecanorineae</taxon>
        <taxon>Stereocaulaceae</taxon>
        <taxon>Lepraria</taxon>
    </lineage>
</organism>
<comment type="catalytic activity">
    <reaction evidence="10">
        <text>L-cysteine + L-glutamate + ATP = gamma-L-glutamyl-L-cysteine + ADP + phosphate + H(+)</text>
        <dbReference type="Rhea" id="RHEA:13285"/>
        <dbReference type="ChEBI" id="CHEBI:15378"/>
        <dbReference type="ChEBI" id="CHEBI:29985"/>
        <dbReference type="ChEBI" id="CHEBI:30616"/>
        <dbReference type="ChEBI" id="CHEBI:35235"/>
        <dbReference type="ChEBI" id="CHEBI:43474"/>
        <dbReference type="ChEBI" id="CHEBI:58173"/>
        <dbReference type="ChEBI" id="CHEBI:456216"/>
        <dbReference type="EC" id="6.3.2.2"/>
    </reaction>
</comment>
<dbReference type="GO" id="GO:0005524">
    <property type="term" value="F:ATP binding"/>
    <property type="evidence" value="ECO:0007669"/>
    <property type="project" value="UniProtKB-UniRule"/>
</dbReference>
<evidence type="ECO:0000256" key="8">
    <source>
        <dbReference type="ARBA" id="ARBA00030585"/>
    </source>
</evidence>
<proteinExistence type="inferred from homology"/>
<dbReference type="GO" id="GO:0017109">
    <property type="term" value="C:glutamate-cysteine ligase complex"/>
    <property type="evidence" value="ECO:0007669"/>
    <property type="project" value="TreeGrafter"/>
</dbReference>
<keyword evidence="13" id="KW-1185">Reference proteome</keyword>
<keyword evidence="7 10" id="KW-0067">ATP-binding</keyword>
<dbReference type="EC" id="6.3.2.2" evidence="3 10"/>
<dbReference type="Gene3D" id="3.30.590.50">
    <property type="match status" value="2"/>
</dbReference>
<reference evidence="12" key="1">
    <citation type="submission" date="2022-11" db="EMBL/GenBank/DDBJ databases">
        <title>Chromosomal genome sequence assembly and mating type (MAT) locus characterization of the leprose asexual lichenized fungus Lepraria neglecta (Nyl.) Erichsen.</title>
        <authorList>
            <person name="Allen J.L."/>
            <person name="Pfeffer B."/>
        </authorList>
    </citation>
    <scope>NUCLEOTIDE SEQUENCE</scope>
    <source>
        <strain evidence="12">Allen 5258</strain>
    </source>
</reference>
<evidence type="ECO:0000256" key="3">
    <source>
        <dbReference type="ARBA" id="ARBA00012220"/>
    </source>
</evidence>
<name>A0AAD9Z8W9_9LECA</name>
<sequence>MLLTGATLGWEDIDRVKVLVRENGITQLLQLWQKNKDRDDDPWLWGDEIEGVLVSFNDAVRDVKPLLGARAVLESLAAKAVPDGRGRDPCSSWPLFFHEVASFNLEAVPGKPLGCCSRDMLDVELNMKWRRAMDNSQRIPKPRFASNSTYIADDLRHREEYVDPNLVINGVNGGIDERLATHFAHLFIRDPLVIYAKDVETFNLKETSHFEGIHKNIGWRVEFRPMEVQMTDFENAAFATFIVLLSQAILHFDLNFYVPIKKVDENMEKAHVRDAVLHEKFHFRKDPLSSPHLARSMIGNSSHESMPNETTSEEVSSAGTFSGQISFDWSSNRGSSSNCSFIDEPAISENSTEHLPSHGQSQERPWSVEDEYASMGIDEIVNGQCSSSDGFPGLIPLAKRYLDTTNFTSEARAKVDSYLTLIGSRASGASWTSAKWQREFIHNHSEYKKDSVVGERVAYDMLRAVKEITESNGKAEVGREMYSF</sequence>
<dbReference type="InterPro" id="IPR014746">
    <property type="entry name" value="Gln_synth/guanido_kin_cat_dom"/>
</dbReference>
<evidence type="ECO:0000256" key="9">
    <source>
        <dbReference type="ARBA" id="ARBA00032122"/>
    </source>
</evidence>
<accession>A0AAD9Z8W9</accession>
<protein>
    <recommendedName>
        <fullName evidence="3 10">Glutamate--cysteine ligase</fullName>
        <ecNumber evidence="3 10">6.3.2.2</ecNumber>
    </recommendedName>
    <alternativeName>
        <fullName evidence="9 10">Gamma-ECS</fullName>
    </alternativeName>
    <alternativeName>
        <fullName evidence="8 10">Gamma-glutamylcysteine synthetase</fullName>
    </alternativeName>
</protein>
<keyword evidence="4 10" id="KW-0436">Ligase</keyword>
<evidence type="ECO:0000256" key="6">
    <source>
        <dbReference type="ARBA" id="ARBA00022741"/>
    </source>
</evidence>
<evidence type="ECO:0000256" key="2">
    <source>
        <dbReference type="ARBA" id="ARBA00008100"/>
    </source>
</evidence>
<comment type="similarity">
    <text evidence="2 10">Belongs to the glutamate--cysteine ligase type 3 family.</text>
</comment>
<gene>
    <name evidence="12" type="ORF">OEA41_006450</name>
</gene>
<dbReference type="Gene3D" id="1.10.8.960">
    <property type="match status" value="1"/>
</dbReference>
<dbReference type="GO" id="GO:0006750">
    <property type="term" value="P:glutathione biosynthetic process"/>
    <property type="evidence" value="ECO:0007669"/>
    <property type="project" value="UniProtKB-UniRule"/>
</dbReference>
<feature type="region of interest" description="Disordered" evidence="11">
    <location>
        <begin position="295"/>
        <end position="317"/>
    </location>
</feature>
<feature type="compositionally biased region" description="Polar residues" evidence="11">
    <location>
        <begin position="298"/>
        <end position="317"/>
    </location>
</feature>
<evidence type="ECO:0000313" key="12">
    <source>
        <dbReference type="EMBL" id="KAK3173121.1"/>
    </source>
</evidence>
<evidence type="ECO:0000256" key="4">
    <source>
        <dbReference type="ARBA" id="ARBA00022598"/>
    </source>
</evidence>
<keyword evidence="5 10" id="KW-0317">Glutathione biosynthesis</keyword>
<evidence type="ECO:0000256" key="7">
    <source>
        <dbReference type="ARBA" id="ARBA00022840"/>
    </source>
</evidence>
<dbReference type="GO" id="GO:0004357">
    <property type="term" value="F:glutamate-cysteine ligase activity"/>
    <property type="evidence" value="ECO:0007669"/>
    <property type="project" value="UniProtKB-UniRule"/>
</dbReference>
<evidence type="ECO:0000256" key="5">
    <source>
        <dbReference type="ARBA" id="ARBA00022684"/>
    </source>
</evidence>
<evidence type="ECO:0000256" key="10">
    <source>
        <dbReference type="RuleBase" id="RU367135"/>
    </source>
</evidence>
<comment type="caution">
    <text evidence="12">The sequence shown here is derived from an EMBL/GenBank/DDBJ whole genome shotgun (WGS) entry which is preliminary data.</text>
</comment>
<evidence type="ECO:0000256" key="1">
    <source>
        <dbReference type="ARBA" id="ARBA00005006"/>
    </source>
</evidence>
<evidence type="ECO:0000313" key="13">
    <source>
        <dbReference type="Proteomes" id="UP001276659"/>
    </source>
</evidence>
<dbReference type="EMBL" id="JASNWA010000007">
    <property type="protein sequence ID" value="KAK3173121.1"/>
    <property type="molecule type" value="Genomic_DNA"/>
</dbReference>
<dbReference type="PANTHER" id="PTHR11164:SF0">
    <property type="entry name" value="GLUTAMATE--CYSTEINE LIGASE CATALYTIC SUBUNIT"/>
    <property type="match status" value="1"/>
</dbReference>
<dbReference type="PANTHER" id="PTHR11164">
    <property type="entry name" value="GLUTAMATE CYSTEINE LIGASE"/>
    <property type="match status" value="1"/>
</dbReference>